<name>A0A5D0MFV7_9BACT</name>
<organism evidence="1 2">
    <name type="scientific">Candidatus Mcinerneyibacterium aminivorans</name>
    <dbReference type="NCBI Taxonomy" id="2703815"/>
    <lineage>
        <taxon>Bacteria</taxon>
        <taxon>Candidatus Macinerneyibacteriota</taxon>
        <taxon>Candidatus Mcinerneyibacteria</taxon>
        <taxon>Candidatus Mcinerneyibacteriales</taxon>
        <taxon>Candidatus Mcinerneyibacteriaceae</taxon>
        <taxon>Candidatus Mcinerneyibacterium</taxon>
    </lineage>
</organism>
<sequence>MKKIFMGVVFLFLLFFIGCGSDSTNGPSLDDGQVAYIGIMQNYNSTTELYEFNDFRGVIPDFNRLLTGQSYKVFSYEFTGFRRVGEMVWGIGFGEYDWTSTQMNNVKTAFSDNTSVPVEVTTNIGKISGEVNKVESILENVQFNGSDPSTASLNKNEDLTVSWEYSSASPENIFIYIYYNEWDDGGSVNSQDIMLVEKIIEGSNTSYTIPGSLLTEDGHLKGSITPLNGPYLASGSTTTTRTPNMTGSGIGYLCTFGRNYSFTNVTVGTYPIAPTSLNAVMIEKEMNQKAIFENLVKHLRK</sequence>
<gene>
    <name evidence="1" type="ORF">FXF47_09065</name>
</gene>
<dbReference type="PROSITE" id="PS51257">
    <property type="entry name" value="PROKAR_LIPOPROTEIN"/>
    <property type="match status" value="1"/>
</dbReference>
<dbReference type="AlphaFoldDB" id="A0A5D0MFV7"/>
<proteinExistence type="predicted"/>
<dbReference type="Proteomes" id="UP000324143">
    <property type="component" value="Unassembled WGS sequence"/>
</dbReference>
<evidence type="ECO:0000313" key="2">
    <source>
        <dbReference type="Proteomes" id="UP000324143"/>
    </source>
</evidence>
<reference evidence="1" key="1">
    <citation type="submission" date="2019-08" db="EMBL/GenBank/DDBJ databases">
        <title>Genomic characterization of a novel candidate phylum (ARYD3) from a high temperature, high salinity tertiary oil reservoir in north central Oklahoma, USA.</title>
        <authorList>
            <person name="Youssef N.H."/>
            <person name="Yadav A."/>
            <person name="Elshahed M.S."/>
        </authorList>
    </citation>
    <scope>NUCLEOTIDE SEQUENCE [LARGE SCALE GENOMIC DNA]</scope>
    <source>
        <strain evidence="1">ARYD3</strain>
    </source>
</reference>
<dbReference type="EMBL" id="VSIX01000134">
    <property type="protein sequence ID" value="TYB30463.1"/>
    <property type="molecule type" value="Genomic_DNA"/>
</dbReference>
<protein>
    <submittedName>
        <fullName evidence="1">Uncharacterized protein</fullName>
    </submittedName>
</protein>
<evidence type="ECO:0000313" key="1">
    <source>
        <dbReference type="EMBL" id="TYB30463.1"/>
    </source>
</evidence>
<comment type="caution">
    <text evidence="1">The sequence shown here is derived from an EMBL/GenBank/DDBJ whole genome shotgun (WGS) entry which is preliminary data.</text>
</comment>
<accession>A0A5D0MFV7</accession>
<keyword evidence="2" id="KW-1185">Reference proteome</keyword>